<keyword evidence="5" id="KW-0805">Transcription regulation</keyword>
<keyword evidence="10" id="KW-0282">Flagellum</keyword>
<evidence type="ECO:0000256" key="8">
    <source>
        <dbReference type="ARBA" id="ARBA00030117"/>
    </source>
</evidence>
<dbReference type="InterPro" id="IPR031316">
    <property type="entry name" value="FlgM_C"/>
</dbReference>
<accession>A0A7C4NVC4</accession>
<reference evidence="10" key="1">
    <citation type="journal article" date="2020" name="mSystems">
        <title>Genome- and Community-Level Interaction Insights into Carbon Utilization and Element Cycling Functions of Hydrothermarchaeota in Hydrothermal Sediment.</title>
        <authorList>
            <person name="Zhou Z."/>
            <person name="Liu Y."/>
            <person name="Xu W."/>
            <person name="Pan J."/>
            <person name="Luo Z.H."/>
            <person name="Li M."/>
        </authorList>
    </citation>
    <scope>NUCLEOTIDE SEQUENCE [LARGE SCALE GENOMIC DNA]</scope>
    <source>
        <strain evidence="10">SpSt-6</strain>
    </source>
</reference>
<comment type="caution">
    <text evidence="10">The sequence shown here is derived from an EMBL/GenBank/DDBJ whole genome shotgun (WGS) entry which is preliminary data.</text>
</comment>
<dbReference type="NCBIfam" id="TIGR03824">
    <property type="entry name" value="FlgM_jcvi"/>
    <property type="match status" value="1"/>
</dbReference>
<evidence type="ECO:0000256" key="4">
    <source>
        <dbReference type="ARBA" id="ARBA00022795"/>
    </source>
</evidence>
<name>A0A7C4NVC4_9BACT</name>
<dbReference type="GO" id="GO:0045892">
    <property type="term" value="P:negative regulation of DNA-templated transcription"/>
    <property type="evidence" value="ECO:0007669"/>
    <property type="project" value="InterPro"/>
</dbReference>
<evidence type="ECO:0000256" key="6">
    <source>
        <dbReference type="ARBA" id="ARBA00023163"/>
    </source>
</evidence>
<dbReference type="GO" id="GO:0044781">
    <property type="term" value="P:bacterial-type flagellum organization"/>
    <property type="evidence" value="ECO:0007669"/>
    <property type="project" value="UniProtKB-KW"/>
</dbReference>
<protein>
    <recommendedName>
        <fullName evidence="2">Negative regulator of flagellin synthesis</fullName>
    </recommendedName>
    <alternativeName>
        <fullName evidence="8">Anti-sigma-28 factor</fullName>
    </alternativeName>
</protein>
<evidence type="ECO:0000259" key="9">
    <source>
        <dbReference type="Pfam" id="PF04316"/>
    </source>
</evidence>
<evidence type="ECO:0000256" key="3">
    <source>
        <dbReference type="ARBA" id="ARBA00022491"/>
    </source>
</evidence>
<comment type="function">
    <text evidence="7">Responsible for the coupling of flagellin expression to flagellar assembly by preventing expression of the flagellin genes when a component of the middle class of proteins is defective. It negatively regulates flagellar genes by inhibiting the activity of FliA by directly binding to FliA.</text>
</comment>
<dbReference type="SUPFAM" id="SSF101498">
    <property type="entry name" value="Anti-sigma factor FlgM"/>
    <property type="match status" value="1"/>
</dbReference>
<evidence type="ECO:0000256" key="5">
    <source>
        <dbReference type="ARBA" id="ARBA00023015"/>
    </source>
</evidence>
<evidence type="ECO:0000256" key="2">
    <source>
        <dbReference type="ARBA" id="ARBA00017823"/>
    </source>
</evidence>
<dbReference type="AlphaFoldDB" id="A0A7C4NVC4"/>
<dbReference type="Pfam" id="PF04316">
    <property type="entry name" value="FlgM"/>
    <property type="match status" value="1"/>
</dbReference>
<keyword evidence="3" id="KW-0678">Repressor</keyword>
<keyword evidence="4" id="KW-1005">Bacterial flagellum biogenesis</keyword>
<evidence type="ECO:0000256" key="7">
    <source>
        <dbReference type="ARBA" id="ARBA00024739"/>
    </source>
</evidence>
<dbReference type="InterPro" id="IPR007412">
    <property type="entry name" value="FlgM"/>
</dbReference>
<evidence type="ECO:0000313" key="10">
    <source>
        <dbReference type="EMBL" id="HGQ85085.1"/>
    </source>
</evidence>
<proteinExistence type="inferred from homology"/>
<evidence type="ECO:0000256" key="1">
    <source>
        <dbReference type="ARBA" id="ARBA00005322"/>
    </source>
</evidence>
<keyword evidence="6" id="KW-0804">Transcription</keyword>
<organism evidence="10">
    <name type="scientific">Thermodesulfobacterium geofontis</name>
    <dbReference type="NCBI Taxonomy" id="1295609"/>
    <lineage>
        <taxon>Bacteria</taxon>
        <taxon>Pseudomonadati</taxon>
        <taxon>Thermodesulfobacteriota</taxon>
        <taxon>Thermodesulfobacteria</taxon>
        <taxon>Thermodesulfobacteriales</taxon>
        <taxon>Thermodesulfobacteriaceae</taxon>
        <taxon>Thermodesulfobacterium</taxon>
    </lineage>
</organism>
<comment type="similarity">
    <text evidence="1">Belongs to the FlgM family.</text>
</comment>
<keyword evidence="10" id="KW-0969">Cilium</keyword>
<feature type="domain" description="Anti-sigma-28 factor FlgM C-terminal" evidence="9">
    <location>
        <begin position="45"/>
        <end position="95"/>
    </location>
</feature>
<gene>
    <name evidence="10" type="primary">flgM</name>
    <name evidence="10" type="ORF">ENT66_01470</name>
</gene>
<sequence>MKITGYPPKNLEDLKNIKEAIKKEEKLKVGSTKTKEISSSQTEVVEVSSQKLIESAVQKILSMPEIREEKVAQIKAQIQSGTYNVSNKEIARAMISNLLDEIA</sequence>
<dbReference type="EMBL" id="DSZN01000027">
    <property type="protein sequence ID" value="HGQ85085.1"/>
    <property type="molecule type" value="Genomic_DNA"/>
</dbReference>
<dbReference type="InterPro" id="IPR035890">
    <property type="entry name" value="Anti-sigma-28_factor_FlgM_sf"/>
</dbReference>
<keyword evidence="10" id="KW-0966">Cell projection</keyword>